<evidence type="ECO:0008006" key="4">
    <source>
        <dbReference type="Google" id="ProtNLM"/>
    </source>
</evidence>
<dbReference type="Proteomes" id="UP001139028">
    <property type="component" value="Unassembled WGS sequence"/>
</dbReference>
<evidence type="ECO:0000313" key="2">
    <source>
        <dbReference type="EMBL" id="MCO1335308.1"/>
    </source>
</evidence>
<keyword evidence="1" id="KW-0732">Signal</keyword>
<reference evidence="2" key="1">
    <citation type="journal article" date="2022" name="Arch. Microbiol.">
        <title>Microbulbifer okhotskensis sp. nov., isolated from a deep bottom sediment of the Okhotsk Sea.</title>
        <authorList>
            <person name="Romanenko L."/>
            <person name="Kurilenko V."/>
            <person name="Otstavnykh N."/>
            <person name="Velansky P."/>
            <person name="Isaeva M."/>
            <person name="Mikhailov V."/>
        </authorList>
    </citation>
    <scope>NUCLEOTIDE SEQUENCE</scope>
    <source>
        <strain evidence="2">OS29</strain>
    </source>
</reference>
<name>A0A9X2J5K8_9GAMM</name>
<dbReference type="RefSeq" id="WP_252468945.1">
    <property type="nucleotide sequence ID" value="NZ_JALBWM010000057.1"/>
</dbReference>
<sequence length="99" mass="11459">MKKAFILVFGLSISLFSQAEETVTGTLEEIISEDFETGKVERSFSLKDEHTGKYYFIDADEVKKKGMESGDRVKIRGEEKDKRRLHIKESEKIETRDPK</sequence>
<evidence type="ECO:0000256" key="1">
    <source>
        <dbReference type="SAM" id="SignalP"/>
    </source>
</evidence>
<protein>
    <recommendedName>
        <fullName evidence="4">DUF5666 domain-containing protein</fullName>
    </recommendedName>
</protein>
<comment type="caution">
    <text evidence="2">The sequence shown here is derived from an EMBL/GenBank/DDBJ whole genome shotgun (WGS) entry which is preliminary data.</text>
</comment>
<feature type="signal peptide" evidence="1">
    <location>
        <begin position="1"/>
        <end position="19"/>
    </location>
</feature>
<keyword evidence="3" id="KW-1185">Reference proteome</keyword>
<proteinExistence type="predicted"/>
<organism evidence="2 3">
    <name type="scientific">Microbulbifer okhotskensis</name>
    <dbReference type="NCBI Taxonomy" id="2926617"/>
    <lineage>
        <taxon>Bacteria</taxon>
        <taxon>Pseudomonadati</taxon>
        <taxon>Pseudomonadota</taxon>
        <taxon>Gammaproteobacteria</taxon>
        <taxon>Cellvibrionales</taxon>
        <taxon>Microbulbiferaceae</taxon>
        <taxon>Microbulbifer</taxon>
    </lineage>
</organism>
<gene>
    <name evidence="2" type="ORF">MO867_13300</name>
</gene>
<accession>A0A9X2J5K8</accession>
<dbReference type="EMBL" id="JALBWM010000057">
    <property type="protein sequence ID" value="MCO1335308.1"/>
    <property type="molecule type" value="Genomic_DNA"/>
</dbReference>
<evidence type="ECO:0000313" key="3">
    <source>
        <dbReference type="Proteomes" id="UP001139028"/>
    </source>
</evidence>
<dbReference type="AlphaFoldDB" id="A0A9X2J5K8"/>
<feature type="chain" id="PRO_5040972727" description="DUF5666 domain-containing protein" evidence="1">
    <location>
        <begin position="20"/>
        <end position="99"/>
    </location>
</feature>